<evidence type="ECO:0000313" key="4">
    <source>
        <dbReference type="EMBL" id="CUX62833.1"/>
    </source>
</evidence>
<dbReference type="Proteomes" id="UP000191987">
    <property type="component" value="Unassembled WGS sequence"/>
</dbReference>
<dbReference type="AlphaFoldDB" id="A0A1S7S525"/>
<dbReference type="InterPro" id="IPR023346">
    <property type="entry name" value="Lysozyme-like_dom_sf"/>
</dbReference>
<dbReference type="FunFam" id="1.10.530.10:FF:000031">
    <property type="entry name" value="Lytic transglycosylase"/>
    <property type="match status" value="1"/>
</dbReference>
<proteinExistence type="inferred from homology"/>
<feature type="region of interest" description="Disordered" evidence="2">
    <location>
        <begin position="196"/>
        <end position="265"/>
    </location>
</feature>
<name>A0A1S7S525_9HYPH</name>
<dbReference type="EMBL" id="FBWG01000050">
    <property type="protein sequence ID" value="CUX62833.1"/>
    <property type="molecule type" value="Genomic_DNA"/>
</dbReference>
<feature type="compositionally biased region" description="Basic and acidic residues" evidence="2">
    <location>
        <begin position="203"/>
        <end position="213"/>
    </location>
</feature>
<dbReference type="Pfam" id="PF01464">
    <property type="entry name" value="SLT"/>
    <property type="match status" value="1"/>
</dbReference>
<dbReference type="NCBIfam" id="NF010438">
    <property type="entry name" value="PRK13864.1"/>
    <property type="match status" value="1"/>
</dbReference>
<evidence type="ECO:0000259" key="3">
    <source>
        <dbReference type="Pfam" id="PF01464"/>
    </source>
</evidence>
<dbReference type="Gene3D" id="1.10.530.10">
    <property type="match status" value="1"/>
</dbReference>
<evidence type="ECO:0000256" key="2">
    <source>
        <dbReference type="SAM" id="MobiDB-lite"/>
    </source>
</evidence>
<feature type="domain" description="Transglycosylase SLT" evidence="3">
    <location>
        <begin position="53"/>
        <end position="192"/>
    </location>
</feature>
<evidence type="ECO:0000313" key="5">
    <source>
        <dbReference type="Proteomes" id="UP000191987"/>
    </source>
</evidence>
<comment type="similarity">
    <text evidence="1">Belongs to the virb1 family.</text>
</comment>
<protein>
    <submittedName>
        <fullName evidence="4">Protein virB1</fullName>
    </submittedName>
</protein>
<organism evidence="4 5">
    <name type="scientific">Agrobacterium deltaense Zutra 3/1</name>
    <dbReference type="NCBI Taxonomy" id="1183427"/>
    <lineage>
        <taxon>Bacteria</taxon>
        <taxon>Pseudomonadati</taxon>
        <taxon>Pseudomonadota</taxon>
        <taxon>Alphaproteobacteria</taxon>
        <taxon>Hyphomicrobiales</taxon>
        <taxon>Rhizobiaceae</taxon>
        <taxon>Rhizobium/Agrobacterium group</taxon>
        <taxon>Agrobacterium</taxon>
    </lineage>
</organism>
<evidence type="ECO:0000256" key="1">
    <source>
        <dbReference type="ARBA" id="ARBA00009387"/>
    </source>
</evidence>
<gene>
    <name evidence="4" type="primary">virB</name>
    <name evidence="4" type="ORF">AGR7C_pTi0041</name>
</gene>
<reference evidence="4 5" key="1">
    <citation type="submission" date="2016-01" db="EMBL/GenBank/DDBJ databases">
        <authorList>
            <person name="Oliw E.H."/>
        </authorList>
    </citation>
    <scope>NUCLEOTIDE SEQUENCE [LARGE SCALE GENOMIC DNA]</scope>
    <source>
        <strain evidence="4 5">Zutra 3-1</strain>
    </source>
</reference>
<accession>A0A1S7S525</accession>
<sequence>MTAFLPTEVAVLVMSLGRWGMLKATGPLSIILLASTCPSSGAAPLSFAEFNNFARECAPSVAPSTLAAIAQVESRFDPLAVHDNTTGETLHWQNQAQATQVVMDRLEARHSLDVGLMQINSRNFSVLGLTPDGALQPCTSLSVAANLLGSRYAGGNTADDEQLSLRRAISAYNTGDFTHGFANGYVRKVETAAQQLVPPLTARPKDDREKPGSEETWDVWGAYKRRSPEGGSGGSSGPPPPPDEDNRKSEDDDQLLFDLNQGGPQ</sequence>
<dbReference type="SUPFAM" id="SSF53955">
    <property type="entry name" value="Lysozyme-like"/>
    <property type="match status" value="1"/>
</dbReference>
<dbReference type="CDD" id="cd16892">
    <property type="entry name" value="LT_VirB1-like"/>
    <property type="match status" value="1"/>
</dbReference>
<dbReference type="InterPro" id="IPR008258">
    <property type="entry name" value="Transglycosylase_SLT_dom_1"/>
</dbReference>